<protein>
    <submittedName>
        <fullName evidence="2">Uncharacterized protein</fullName>
    </submittedName>
</protein>
<dbReference type="RefSeq" id="WP_241218113.1">
    <property type="nucleotide sequence ID" value="NZ_QXGI01000001.1"/>
</dbReference>
<feature type="transmembrane region" description="Helical" evidence="1">
    <location>
        <begin position="33"/>
        <end position="52"/>
    </location>
</feature>
<keyword evidence="1" id="KW-0472">Membrane</keyword>
<evidence type="ECO:0000313" key="3">
    <source>
        <dbReference type="Proteomes" id="UP000288052"/>
    </source>
</evidence>
<keyword evidence="1" id="KW-1133">Transmembrane helix</keyword>
<name>A0A430FAL3_9BIFI</name>
<keyword evidence="1" id="KW-0812">Transmembrane</keyword>
<proteinExistence type="predicted"/>
<feature type="transmembrane region" description="Helical" evidence="1">
    <location>
        <begin position="58"/>
        <end position="75"/>
    </location>
</feature>
<evidence type="ECO:0000256" key="1">
    <source>
        <dbReference type="SAM" id="Phobius"/>
    </source>
</evidence>
<organism evidence="2 3">
    <name type="scientific">Bifidobacterium castoris</name>
    <dbReference type="NCBI Taxonomy" id="2306972"/>
    <lineage>
        <taxon>Bacteria</taxon>
        <taxon>Bacillati</taxon>
        <taxon>Actinomycetota</taxon>
        <taxon>Actinomycetes</taxon>
        <taxon>Bifidobacteriales</taxon>
        <taxon>Bifidobacteriaceae</taxon>
        <taxon>Bifidobacterium</taxon>
    </lineage>
</organism>
<dbReference type="EMBL" id="QXGI01000001">
    <property type="protein sequence ID" value="RSX49859.1"/>
    <property type="molecule type" value="Genomic_DNA"/>
</dbReference>
<gene>
    <name evidence="2" type="ORF">D2E22_0320</name>
</gene>
<reference evidence="2 3" key="1">
    <citation type="submission" date="2018-09" db="EMBL/GenBank/DDBJ databases">
        <title>Characterization of the phylogenetic diversity of five novel species belonging to the genus Bifidobacterium.</title>
        <authorList>
            <person name="Lugli G.A."/>
            <person name="Duranti S."/>
            <person name="Milani C."/>
        </authorList>
    </citation>
    <scope>NUCLEOTIDE SEQUENCE [LARGE SCALE GENOMIC DNA]</scope>
    <source>
        <strain evidence="2 3">2020B</strain>
    </source>
</reference>
<accession>A0A430FAL3</accession>
<keyword evidence="3" id="KW-1185">Reference proteome</keyword>
<comment type="caution">
    <text evidence="2">The sequence shown here is derived from an EMBL/GenBank/DDBJ whole genome shotgun (WGS) entry which is preliminary data.</text>
</comment>
<dbReference type="Proteomes" id="UP000288052">
    <property type="component" value="Unassembled WGS sequence"/>
</dbReference>
<dbReference type="AlphaFoldDB" id="A0A430FAL3"/>
<sequence>MMLYDLTKVSGQRVSQVDELHVGGRQWMRSADLFLLLGGGAAGAGAAQLLRVVFRGQYWPYLLVPVFAVAVFLLFTRKRSRAGETTRRRWDRWRDRHRAKHHEFILPGSPDSFRPNGRTIILLHSHPYDPHA</sequence>
<evidence type="ECO:0000313" key="2">
    <source>
        <dbReference type="EMBL" id="RSX49859.1"/>
    </source>
</evidence>